<proteinExistence type="predicted"/>
<gene>
    <name evidence="1" type="ORF">LCGC14_3124870</name>
</gene>
<evidence type="ECO:0000313" key="1">
    <source>
        <dbReference type="EMBL" id="KKK50452.1"/>
    </source>
</evidence>
<name>A0A0F8W182_9ZZZZ</name>
<organism evidence="1">
    <name type="scientific">marine sediment metagenome</name>
    <dbReference type="NCBI Taxonomy" id="412755"/>
    <lineage>
        <taxon>unclassified sequences</taxon>
        <taxon>metagenomes</taxon>
        <taxon>ecological metagenomes</taxon>
    </lineage>
</organism>
<dbReference type="EMBL" id="LAZR01068015">
    <property type="protein sequence ID" value="KKK50452.1"/>
    <property type="molecule type" value="Genomic_DNA"/>
</dbReference>
<sequence>MDLGQMKKLHRLRRAIVKAGVIEVQLISDHTLQEWLHATQQIIYMSAETGTSAGVNFGITAKALQKPLAEAPHD</sequence>
<protein>
    <submittedName>
        <fullName evidence="1">Uncharacterized protein</fullName>
    </submittedName>
</protein>
<accession>A0A0F8W182</accession>
<dbReference type="AlphaFoldDB" id="A0A0F8W182"/>
<reference evidence="1" key="1">
    <citation type="journal article" date="2015" name="Nature">
        <title>Complex archaea that bridge the gap between prokaryotes and eukaryotes.</title>
        <authorList>
            <person name="Spang A."/>
            <person name="Saw J.H."/>
            <person name="Jorgensen S.L."/>
            <person name="Zaremba-Niedzwiedzka K."/>
            <person name="Martijn J."/>
            <person name="Lind A.E."/>
            <person name="van Eijk R."/>
            <person name="Schleper C."/>
            <person name="Guy L."/>
            <person name="Ettema T.J."/>
        </authorList>
    </citation>
    <scope>NUCLEOTIDE SEQUENCE</scope>
</reference>
<comment type="caution">
    <text evidence="1">The sequence shown here is derived from an EMBL/GenBank/DDBJ whole genome shotgun (WGS) entry which is preliminary data.</text>
</comment>